<organism evidence="1 2">
    <name type="scientific">Roseofilum reptotaenium AO1-A</name>
    <dbReference type="NCBI Taxonomy" id="1925591"/>
    <lineage>
        <taxon>Bacteria</taxon>
        <taxon>Bacillati</taxon>
        <taxon>Cyanobacteriota</taxon>
        <taxon>Cyanophyceae</taxon>
        <taxon>Desertifilales</taxon>
        <taxon>Desertifilaceae</taxon>
        <taxon>Roseofilum</taxon>
    </lineage>
</organism>
<name>A0A1L9QSW1_9CYAN</name>
<proteinExistence type="predicted"/>
<protein>
    <submittedName>
        <fullName evidence="1">DUF4926 domain-containing protein</fullName>
    </submittedName>
</protein>
<accession>A0A1L9QSW1</accession>
<reference evidence="1" key="1">
    <citation type="submission" date="2016-10" db="EMBL/GenBank/DDBJ databases">
        <title>CRISPR-Cas defence system in Roseofilum reptotaenium: evidence of a bacteriophage-cyanobacterium arms race in the coral black band disease.</title>
        <authorList>
            <person name="Buerger P."/>
            <person name="Wood-Charlson E.M."/>
            <person name="Weynberg K.D."/>
            <person name="Willis B."/>
            <person name="Van Oppen M.J."/>
        </authorList>
    </citation>
    <scope>NUCLEOTIDE SEQUENCE [LARGE SCALE GENOMIC DNA]</scope>
    <source>
        <strain evidence="1">AO1-A</strain>
    </source>
</reference>
<dbReference type="STRING" id="1925591.BI308_09550"/>
<gene>
    <name evidence="1" type="ORF">BI308_09550</name>
</gene>
<evidence type="ECO:0000313" key="2">
    <source>
        <dbReference type="Proteomes" id="UP000183940"/>
    </source>
</evidence>
<comment type="caution">
    <text evidence="1">The sequence shown here is derived from an EMBL/GenBank/DDBJ whole genome shotgun (WGS) entry which is preliminary data.</text>
</comment>
<evidence type="ECO:0000313" key="1">
    <source>
        <dbReference type="EMBL" id="OJJ25758.1"/>
    </source>
</evidence>
<dbReference type="AlphaFoldDB" id="A0A1L9QSW1"/>
<dbReference type="EMBL" id="MLAW01000013">
    <property type="protein sequence ID" value="OJJ25758.1"/>
    <property type="molecule type" value="Genomic_DNA"/>
</dbReference>
<keyword evidence="2" id="KW-1185">Reference proteome</keyword>
<sequence length="81" mass="8982">MFQELDVVTLNHDFEEHGLKKNSKGTIVHCYADEQAFEVEFLSESGETLALLTLAKSDIELEREAIGAEVLAIIHGLPVDL</sequence>
<dbReference type="Pfam" id="PF16277">
    <property type="entry name" value="DUF4926"/>
    <property type="match status" value="1"/>
</dbReference>
<dbReference type="Proteomes" id="UP000183940">
    <property type="component" value="Unassembled WGS sequence"/>
</dbReference>
<dbReference type="InterPro" id="IPR032568">
    <property type="entry name" value="DUF4926"/>
</dbReference>